<dbReference type="GO" id="GO:0016491">
    <property type="term" value="F:oxidoreductase activity"/>
    <property type="evidence" value="ECO:0007669"/>
    <property type="project" value="UniProtKB-KW"/>
</dbReference>
<evidence type="ECO:0000313" key="1">
    <source>
        <dbReference type="EMBL" id="RFZ34408.1"/>
    </source>
</evidence>
<organism evidence="1 2">
    <name type="scientific">Mycobacterium marinum</name>
    <dbReference type="NCBI Taxonomy" id="1781"/>
    <lineage>
        <taxon>Bacteria</taxon>
        <taxon>Bacillati</taxon>
        <taxon>Actinomycetota</taxon>
        <taxon>Actinomycetes</taxon>
        <taxon>Mycobacteriales</taxon>
        <taxon>Mycobacteriaceae</taxon>
        <taxon>Mycobacterium</taxon>
        <taxon>Mycobacterium ulcerans group</taxon>
    </lineage>
</organism>
<dbReference type="InterPro" id="IPR000415">
    <property type="entry name" value="Nitroreductase-like"/>
</dbReference>
<dbReference type="PANTHER" id="PTHR23026:SF123">
    <property type="entry name" value="NAD(P)H NITROREDUCTASE RV3131-RELATED"/>
    <property type="match status" value="1"/>
</dbReference>
<evidence type="ECO:0000313" key="2">
    <source>
        <dbReference type="Proteomes" id="UP000257451"/>
    </source>
</evidence>
<dbReference type="AlphaFoldDB" id="A0A3E2MPT4"/>
<name>A0A3E2MPT4_MYCMR</name>
<dbReference type="SUPFAM" id="SSF55469">
    <property type="entry name" value="FMN-dependent nitroreductase-like"/>
    <property type="match status" value="1"/>
</dbReference>
<dbReference type="PANTHER" id="PTHR23026">
    <property type="entry name" value="NADPH NITROREDUCTASE"/>
    <property type="match status" value="1"/>
</dbReference>
<sequence length="494" mass="54980">MTNDPSQPLQAVRSLEGVDMEVLKTAVLLACRAPSVHNSQPWRWVADRDSGSEVVAVHLFADRGRTVPATDHSGRETLISCGAVLDHLGVAMTAAGWQPSITRFPTPDDPNHLATVDFSPIEEVTETELKRAESILQRRTDRLAFDRPRYWDLFEGVLRNTIDNDIAMLDVLTDEQRPQLVQASHLSAALRRDDLSYHAELDWWTSPFVLTDGVPPLALASDTERQRVDLSRDFPVRSHQDRRPEITSDWSKILVLSTLGDTRADVLRCGEVLSSALLECTMAGMATCTLTHLIESNESRDIVADLIGRRGQPQVVIRAGITPLIEEIPAPTPRRGLDSILKFARSPRKVETMPDRPVTFLSDDQSWKLLSSAALGRLVTSIAGEPEIFPVNYVVQDRTVLFRTAEGTKLFLAVTSSPVAFEADDHSDTEGWSVIVKGRAQVLRTDAEVQRAERAKLSPWIPTLKLHYVRVIPTGITGRHFKFGPEPDRNDTFA</sequence>
<proteinExistence type="predicted"/>
<dbReference type="NCBIfam" id="NF047509">
    <property type="entry name" value="Rv3131_FMN_oxido"/>
    <property type="match status" value="1"/>
</dbReference>
<dbReference type="InterPro" id="IPR024747">
    <property type="entry name" value="Pyridox_Oxase-rel"/>
</dbReference>
<protein>
    <submittedName>
        <fullName evidence="1">Putative NAD(P)H nitroreductase acg</fullName>
        <ecNumber evidence="1">1.-.-.-</ecNumber>
    </submittedName>
</protein>
<gene>
    <name evidence="1" type="primary">acg_3</name>
    <name evidence="1" type="ORF">DAVIS_04730</name>
</gene>
<accession>A0A3E2MPT4</accession>
<dbReference type="Gene3D" id="2.30.110.10">
    <property type="entry name" value="Electron Transport, Fmn-binding Protein, Chain A"/>
    <property type="match status" value="1"/>
</dbReference>
<dbReference type="Proteomes" id="UP000257451">
    <property type="component" value="Unassembled WGS sequence"/>
</dbReference>
<dbReference type="Gene3D" id="3.40.109.10">
    <property type="entry name" value="NADH Oxidase"/>
    <property type="match status" value="2"/>
</dbReference>
<dbReference type="EMBL" id="PEDF01000180">
    <property type="protein sequence ID" value="RFZ34408.1"/>
    <property type="molecule type" value="Genomic_DNA"/>
</dbReference>
<dbReference type="InterPro" id="IPR012349">
    <property type="entry name" value="Split_barrel_FMN-bd"/>
</dbReference>
<dbReference type="InterPro" id="IPR050627">
    <property type="entry name" value="Nitroreductase/BluB"/>
</dbReference>
<dbReference type="Pfam" id="PF12900">
    <property type="entry name" value="Pyridox_ox_2"/>
    <property type="match status" value="1"/>
</dbReference>
<dbReference type="SUPFAM" id="SSF50475">
    <property type="entry name" value="FMN-binding split barrel"/>
    <property type="match status" value="1"/>
</dbReference>
<dbReference type="EC" id="1.-.-.-" evidence="1"/>
<reference evidence="1 2" key="1">
    <citation type="journal article" date="2018" name="Sci. Rep.">
        <title>Extensive genomic diversity among Mycobacterium marinum strains revealed by whole genome sequencing.</title>
        <authorList>
            <person name="Das S."/>
            <person name="Pettersson B.M."/>
            <person name="Behra P.R."/>
            <person name="Mallick A."/>
            <person name="Cheramie M."/>
            <person name="Ramesh M."/>
            <person name="Shirreff L."/>
            <person name="DuCote T."/>
            <person name="Dasgupta S."/>
            <person name="Ennis D.G."/>
            <person name="Kirsebom L.A."/>
        </authorList>
    </citation>
    <scope>NUCLEOTIDE SEQUENCE [LARGE SCALE GENOMIC DNA]</scope>
    <source>
        <strain evidence="1 2">Davis1</strain>
    </source>
</reference>
<keyword evidence="1" id="KW-0560">Oxidoreductase</keyword>
<comment type="caution">
    <text evidence="1">The sequence shown here is derived from an EMBL/GenBank/DDBJ whole genome shotgun (WGS) entry which is preliminary data.</text>
</comment>